<evidence type="ECO:0000256" key="4">
    <source>
        <dbReference type="PROSITE-ProRule" id="PRU00452"/>
    </source>
</evidence>
<evidence type="ECO:0000256" key="2">
    <source>
        <dbReference type="ARBA" id="ARBA00022771"/>
    </source>
</evidence>
<dbReference type="PROSITE" id="PS51044">
    <property type="entry name" value="ZF_SP_RING"/>
    <property type="match status" value="1"/>
</dbReference>
<dbReference type="GeneID" id="38121651"/>
<organism evidence="7 8">
    <name type="scientific">Aspergillus mulundensis</name>
    <dbReference type="NCBI Taxonomy" id="1810919"/>
    <lineage>
        <taxon>Eukaryota</taxon>
        <taxon>Fungi</taxon>
        <taxon>Dikarya</taxon>
        <taxon>Ascomycota</taxon>
        <taxon>Pezizomycotina</taxon>
        <taxon>Eurotiomycetes</taxon>
        <taxon>Eurotiomycetidae</taxon>
        <taxon>Eurotiales</taxon>
        <taxon>Aspergillaceae</taxon>
        <taxon>Aspergillus</taxon>
        <taxon>Aspergillus subgen. Nidulantes</taxon>
    </lineage>
</organism>
<feature type="domain" description="SP-RING-type" evidence="6">
    <location>
        <begin position="188"/>
        <end position="279"/>
    </location>
</feature>
<proteinExistence type="predicted"/>
<protein>
    <recommendedName>
        <fullName evidence="6">SP-RING-type domain-containing protein</fullName>
    </recommendedName>
</protein>
<feature type="compositionally biased region" description="Polar residues" evidence="5">
    <location>
        <begin position="343"/>
        <end position="354"/>
    </location>
</feature>
<dbReference type="Pfam" id="PF02891">
    <property type="entry name" value="zf-MIZ"/>
    <property type="match status" value="1"/>
</dbReference>
<keyword evidence="1" id="KW-0479">Metal-binding</keyword>
<dbReference type="EMBL" id="PVWQ01000025">
    <property type="protein sequence ID" value="RDW57901.1"/>
    <property type="molecule type" value="Genomic_DNA"/>
</dbReference>
<evidence type="ECO:0000256" key="3">
    <source>
        <dbReference type="ARBA" id="ARBA00022833"/>
    </source>
</evidence>
<sequence length="354" mass="40327">MSETELLPHMTSFLMQPKILRQEDGPIKEAVSLSNNEMRTRAFYQEQDKGGRVLRTFKEGTQTYRIRCVKVPKLTNDLDVHSWCVAETAWPTAIYVHVNNMELFPRRKIHNTRDLPLDITPALLEGVNKIEISFILSSAEQKNFTFAVAAEVLTFRSLALAKALAQPLPAADSQKRIHARLARNPENDDDELRIVSDDLKVTLVDPYTARIFDVPVRGRHCEHTECFDHKTFLQTRLLKSGDQSAIEADWKCPICSRDARPQNLIIDEFLADVRNQLERMNRCDGARFLEIKADGTWDVKSDDDVPSSEQQPSRTTLKRKSSAHENGLRRPKVDRSASVPDRTPNQSPTVIVLD</sequence>
<gene>
    <name evidence="7" type="ORF">DSM5745_11281</name>
</gene>
<accession>A0A3D8Q7X0</accession>
<dbReference type="PANTHER" id="PTHR10782:SF4">
    <property type="entry name" value="TONALLI, ISOFORM E"/>
    <property type="match status" value="1"/>
</dbReference>
<evidence type="ECO:0000256" key="5">
    <source>
        <dbReference type="SAM" id="MobiDB-lite"/>
    </source>
</evidence>
<feature type="compositionally biased region" description="Basic and acidic residues" evidence="5">
    <location>
        <begin position="322"/>
        <end position="335"/>
    </location>
</feature>
<dbReference type="GO" id="GO:0008270">
    <property type="term" value="F:zinc ion binding"/>
    <property type="evidence" value="ECO:0007669"/>
    <property type="project" value="UniProtKB-KW"/>
</dbReference>
<name>A0A3D8Q7X0_9EURO</name>
<reference evidence="7 8" key="1">
    <citation type="journal article" date="2018" name="IMA Fungus">
        <title>IMA Genome-F 9: Draft genome sequence of Annulohypoxylon stygium, Aspergillus mulundensis, Berkeleyomyces basicola (syn. Thielaviopsis basicola), Ceratocystis smalleyi, two Cercospora beticola strains, Coleophoma cylindrospora, Fusarium fracticaudum, Phialophora cf. hyalina, and Morchella septimelata.</title>
        <authorList>
            <person name="Wingfield B.D."/>
            <person name="Bills G.F."/>
            <person name="Dong Y."/>
            <person name="Huang W."/>
            <person name="Nel W.J."/>
            <person name="Swalarsk-Parry B.S."/>
            <person name="Vaghefi N."/>
            <person name="Wilken P.M."/>
            <person name="An Z."/>
            <person name="de Beer Z.W."/>
            <person name="De Vos L."/>
            <person name="Chen L."/>
            <person name="Duong T.A."/>
            <person name="Gao Y."/>
            <person name="Hammerbacher A."/>
            <person name="Kikkert J.R."/>
            <person name="Li Y."/>
            <person name="Li H."/>
            <person name="Li K."/>
            <person name="Li Q."/>
            <person name="Liu X."/>
            <person name="Ma X."/>
            <person name="Naidoo K."/>
            <person name="Pethybridge S.J."/>
            <person name="Sun J."/>
            <person name="Steenkamp E.T."/>
            <person name="van der Nest M.A."/>
            <person name="van Wyk S."/>
            <person name="Wingfield M.J."/>
            <person name="Xiong C."/>
            <person name="Yue Q."/>
            <person name="Zhang X."/>
        </authorList>
    </citation>
    <scope>NUCLEOTIDE SEQUENCE [LARGE SCALE GENOMIC DNA]</scope>
    <source>
        <strain evidence="7 8">DSM 5745</strain>
    </source>
</reference>
<evidence type="ECO:0000313" key="7">
    <source>
        <dbReference type="EMBL" id="RDW57901.1"/>
    </source>
</evidence>
<evidence type="ECO:0000259" key="6">
    <source>
        <dbReference type="PROSITE" id="PS51044"/>
    </source>
</evidence>
<dbReference type="OrthoDB" id="27975at2759"/>
<dbReference type="STRING" id="1810919.A0A3D8Q7X0"/>
<keyword evidence="8" id="KW-1185">Reference proteome</keyword>
<evidence type="ECO:0000313" key="8">
    <source>
        <dbReference type="Proteomes" id="UP000256690"/>
    </source>
</evidence>
<dbReference type="InterPro" id="IPR004181">
    <property type="entry name" value="Znf_MIZ"/>
</dbReference>
<feature type="region of interest" description="Disordered" evidence="5">
    <location>
        <begin position="299"/>
        <end position="354"/>
    </location>
</feature>
<dbReference type="Proteomes" id="UP000256690">
    <property type="component" value="Unassembled WGS sequence"/>
</dbReference>
<dbReference type="PANTHER" id="PTHR10782">
    <property type="entry name" value="ZINC FINGER MIZ DOMAIN-CONTAINING PROTEIN"/>
    <property type="match status" value="1"/>
</dbReference>
<keyword evidence="2 4" id="KW-0863">Zinc-finger</keyword>
<dbReference type="AlphaFoldDB" id="A0A3D8Q7X0"/>
<comment type="caution">
    <text evidence="7">The sequence shown here is derived from an EMBL/GenBank/DDBJ whole genome shotgun (WGS) entry which is preliminary data.</text>
</comment>
<dbReference type="RefSeq" id="XP_026598070.1">
    <property type="nucleotide sequence ID" value="XM_026753297.1"/>
</dbReference>
<dbReference type="Gene3D" id="3.30.40.10">
    <property type="entry name" value="Zinc/RING finger domain, C3HC4 (zinc finger)"/>
    <property type="match status" value="1"/>
</dbReference>
<evidence type="ECO:0000256" key="1">
    <source>
        <dbReference type="ARBA" id="ARBA00022723"/>
    </source>
</evidence>
<keyword evidence="3" id="KW-0862">Zinc</keyword>
<dbReference type="GO" id="GO:0061665">
    <property type="term" value="F:SUMO ligase activity"/>
    <property type="evidence" value="ECO:0007669"/>
    <property type="project" value="TreeGrafter"/>
</dbReference>
<dbReference type="InterPro" id="IPR013083">
    <property type="entry name" value="Znf_RING/FYVE/PHD"/>
</dbReference>
<dbReference type="GO" id="GO:0000785">
    <property type="term" value="C:chromatin"/>
    <property type="evidence" value="ECO:0007669"/>
    <property type="project" value="TreeGrafter"/>
</dbReference>
<dbReference type="GO" id="GO:0016925">
    <property type="term" value="P:protein sumoylation"/>
    <property type="evidence" value="ECO:0007669"/>
    <property type="project" value="TreeGrafter"/>
</dbReference>